<name>U4LSW0_PYROM</name>
<gene>
    <name evidence="2" type="ORF">PCON_08630</name>
</gene>
<feature type="region of interest" description="Disordered" evidence="1">
    <location>
        <begin position="1"/>
        <end position="62"/>
    </location>
</feature>
<organism evidence="2 3">
    <name type="scientific">Pyronema omphalodes (strain CBS 100304)</name>
    <name type="common">Pyronema confluens</name>
    <dbReference type="NCBI Taxonomy" id="1076935"/>
    <lineage>
        <taxon>Eukaryota</taxon>
        <taxon>Fungi</taxon>
        <taxon>Dikarya</taxon>
        <taxon>Ascomycota</taxon>
        <taxon>Pezizomycotina</taxon>
        <taxon>Pezizomycetes</taxon>
        <taxon>Pezizales</taxon>
        <taxon>Pyronemataceae</taxon>
        <taxon>Pyronema</taxon>
    </lineage>
</organism>
<keyword evidence="3" id="KW-1185">Reference proteome</keyword>
<dbReference type="AlphaFoldDB" id="U4LSW0"/>
<proteinExistence type="predicted"/>
<evidence type="ECO:0000256" key="1">
    <source>
        <dbReference type="SAM" id="MobiDB-lite"/>
    </source>
</evidence>
<dbReference type="OrthoDB" id="5331246at2759"/>
<protein>
    <submittedName>
        <fullName evidence="2">Uncharacterized protein</fullName>
    </submittedName>
</protein>
<dbReference type="Proteomes" id="UP000018144">
    <property type="component" value="Unassembled WGS sequence"/>
</dbReference>
<sequence>MSKTRQIDGPSVPKPLKPNSHHPAHRIFKHQGSKQRKRPTSFTTPENKKAANKKRLPDHPLVNDFNNSLNRSTSSITAKLASTLQDSHQIRISRFAAATAQSQSYIDNARELTGNLGATPILSEESDKQVQEFNNFVDQKKIRIRALWDEWESITKEIIGIRSQVIAINPLRNTDQKGDHGDDEDGDEDDGEIS</sequence>
<accession>U4LSW0</accession>
<reference evidence="2 3" key="1">
    <citation type="journal article" date="2013" name="PLoS Genet.">
        <title>The genome and development-dependent transcriptomes of Pyronema confluens: a window into fungal evolution.</title>
        <authorList>
            <person name="Traeger S."/>
            <person name="Altegoer F."/>
            <person name="Freitag M."/>
            <person name="Gabaldon T."/>
            <person name="Kempken F."/>
            <person name="Kumar A."/>
            <person name="Marcet-Houben M."/>
            <person name="Poggeler S."/>
            <person name="Stajich J.E."/>
            <person name="Nowrousian M."/>
        </authorList>
    </citation>
    <scope>NUCLEOTIDE SEQUENCE [LARGE SCALE GENOMIC DNA]</scope>
    <source>
        <strain evidence="3">CBS 100304</strain>
        <tissue evidence="2">Vegetative mycelium</tissue>
    </source>
</reference>
<dbReference type="EMBL" id="HF935441">
    <property type="protein sequence ID" value="CCX30431.1"/>
    <property type="molecule type" value="Genomic_DNA"/>
</dbReference>
<evidence type="ECO:0000313" key="2">
    <source>
        <dbReference type="EMBL" id="CCX30431.1"/>
    </source>
</evidence>
<feature type="compositionally biased region" description="Basic residues" evidence="1">
    <location>
        <begin position="19"/>
        <end position="39"/>
    </location>
</feature>
<feature type="compositionally biased region" description="Acidic residues" evidence="1">
    <location>
        <begin position="181"/>
        <end position="194"/>
    </location>
</feature>
<feature type="region of interest" description="Disordered" evidence="1">
    <location>
        <begin position="172"/>
        <end position="194"/>
    </location>
</feature>
<evidence type="ECO:0000313" key="3">
    <source>
        <dbReference type="Proteomes" id="UP000018144"/>
    </source>
</evidence>